<evidence type="ECO:0000256" key="2">
    <source>
        <dbReference type="SAM" id="SignalP"/>
    </source>
</evidence>
<keyword evidence="4" id="KW-1185">Reference proteome</keyword>
<keyword evidence="2" id="KW-0732">Signal</keyword>
<feature type="region of interest" description="Disordered" evidence="1">
    <location>
        <begin position="349"/>
        <end position="379"/>
    </location>
</feature>
<sequence length="646" mass="67887">MFKKSLLSACIAASVLLTACHDDDDQQSNVSPTPTITYSDLAGTAAVGAAIKNASVTASCKDGSGFKNEVKTNEQGEWSGQVDSTKLPCALEVKASDIQTLHGYAAKAGNVNITPFTDLALALATSQTPSEWFKSYQPVLETTLKTAVDNLAKQLKADGYQLPENFDLLTTKFAIDDAFDKALDAFAASLAANQATIKDYAALIEKVKAGDVAALPAAAPVNPTTDPKVSGPLTAASASNTTEFLNALKKDDYYLKVESSFGGAATEFPVGSIHKVGITKEGNVTIQGKTQAFTYSYRQHTLSDFHSNALTFYNAAGTGVELYISYDPATGYLTVEPQGMAGGEGGVKLVSNKGTATTPTQPTNPTQPTEPSTSDLCESNGADDKLGFKNAPQDFCSFSKASTTVITSPDIYTFFNADKKQNVKVTISGTAVKSIQLENDKYAWACGVGTTYACTGAVFTKNGNTAQVTFQNALLEAVSGTTQALTIKNGALIYQASNTSPVNPSSANKSCDSNTNPYGCVTITGTDAPANFYEHTGSIYMKTEPVVQFNPVVTNSGAVTYTSQSQDLSVTGLIVQFSGGTNAAVYTVVQGSNSLQYQCSPKINTLCTGLVLDTAAKTITFNNVVMKQTQPANGTGQLTFNGTMKF</sequence>
<feature type="chain" id="PRO_5045054838" evidence="2">
    <location>
        <begin position="20"/>
        <end position="646"/>
    </location>
</feature>
<proteinExistence type="predicted"/>
<evidence type="ECO:0000256" key="1">
    <source>
        <dbReference type="SAM" id="MobiDB-lite"/>
    </source>
</evidence>
<name>A0ABT7WLH9_9GAMM</name>
<gene>
    <name evidence="3" type="ORF">QTA56_04650</name>
</gene>
<dbReference type="RefSeq" id="WP_267979757.1">
    <property type="nucleotide sequence ID" value="NZ_JAPQKF010000001.1"/>
</dbReference>
<evidence type="ECO:0000313" key="3">
    <source>
        <dbReference type="EMBL" id="MDN0013533.1"/>
    </source>
</evidence>
<comment type="caution">
    <text evidence="3">The sequence shown here is derived from an EMBL/GenBank/DDBJ whole genome shotgun (WGS) entry which is preliminary data.</text>
</comment>
<dbReference type="PROSITE" id="PS51257">
    <property type="entry name" value="PROKAR_LIPOPROTEIN"/>
    <property type="match status" value="1"/>
</dbReference>
<evidence type="ECO:0000313" key="4">
    <source>
        <dbReference type="Proteomes" id="UP001168524"/>
    </source>
</evidence>
<dbReference type="Proteomes" id="UP001168524">
    <property type="component" value="Unassembled WGS sequence"/>
</dbReference>
<dbReference type="EMBL" id="JAUDZE010000001">
    <property type="protein sequence ID" value="MDN0013533.1"/>
    <property type="molecule type" value="Genomic_DNA"/>
</dbReference>
<reference evidence="3" key="1">
    <citation type="submission" date="2023-06" db="EMBL/GenBank/DDBJ databases">
        <title>Two novel species of Acinetobacter isolated from motorbike repairing workshop in Vietnam.</title>
        <authorList>
            <person name="Le N.T.T."/>
        </authorList>
    </citation>
    <scope>NUCLEOTIDE SEQUENCE</scope>
    <source>
        <strain evidence="3">VNH17</strain>
    </source>
</reference>
<organism evidence="3 4">
    <name type="scientific">Acinetobacter thutiue</name>
    <dbReference type="NCBI Taxonomy" id="2998078"/>
    <lineage>
        <taxon>Bacteria</taxon>
        <taxon>Pseudomonadati</taxon>
        <taxon>Pseudomonadota</taxon>
        <taxon>Gammaproteobacteria</taxon>
        <taxon>Moraxellales</taxon>
        <taxon>Moraxellaceae</taxon>
        <taxon>Acinetobacter</taxon>
    </lineage>
</organism>
<accession>A0ABT7WLH9</accession>
<feature type="signal peptide" evidence="2">
    <location>
        <begin position="1"/>
        <end position="19"/>
    </location>
</feature>
<feature type="compositionally biased region" description="Low complexity" evidence="1">
    <location>
        <begin position="355"/>
        <end position="373"/>
    </location>
</feature>
<protein>
    <submittedName>
        <fullName evidence="3">Uncharacterized protein</fullName>
    </submittedName>
</protein>